<name>A0A178IHB8_9BACT</name>
<organism evidence="1 2">
    <name type="scientific">Termitidicoccus mucosus</name>
    <dbReference type="NCBI Taxonomy" id="1184151"/>
    <lineage>
        <taxon>Bacteria</taxon>
        <taxon>Pseudomonadati</taxon>
        <taxon>Verrucomicrobiota</taxon>
        <taxon>Opitutia</taxon>
        <taxon>Opitutales</taxon>
        <taxon>Opitutaceae</taxon>
        <taxon>Termitidicoccus</taxon>
    </lineage>
</organism>
<dbReference type="EMBL" id="LRRQ01000096">
    <property type="protein sequence ID" value="OAM89402.1"/>
    <property type="molecule type" value="Genomic_DNA"/>
</dbReference>
<comment type="caution">
    <text evidence="1">The sequence shown here is derived from an EMBL/GenBank/DDBJ whole genome shotgun (WGS) entry which is preliminary data.</text>
</comment>
<evidence type="ECO:0000313" key="2">
    <source>
        <dbReference type="Proteomes" id="UP000078486"/>
    </source>
</evidence>
<proteinExistence type="predicted"/>
<gene>
    <name evidence="1" type="ORF">AW736_13110</name>
</gene>
<evidence type="ECO:0000313" key="1">
    <source>
        <dbReference type="EMBL" id="OAM89402.1"/>
    </source>
</evidence>
<protein>
    <submittedName>
        <fullName evidence="1">Uncharacterized protein</fullName>
    </submittedName>
</protein>
<reference evidence="1 2" key="1">
    <citation type="submission" date="2016-01" db="EMBL/GenBank/DDBJ databases">
        <title>High potential of lignocellulose degradation of a new Verrucomicrobia species.</title>
        <authorList>
            <person name="Wang Y."/>
            <person name="Shi Y."/>
            <person name="Qiu Z."/>
            <person name="Liu S."/>
            <person name="Yang H."/>
        </authorList>
    </citation>
    <scope>NUCLEOTIDE SEQUENCE [LARGE SCALE GENOMIC DNA]</scope>
    <source>
        <strain evidence="1 2">TSB47</strain>
    </source>
</reference>
<accession>A0A178IHB8</accession>
<dbReference type="Proteomes" id="UP000078486">
    <property type="component" value="Unassembled WGS sequence"/>
</dbReference>
<keyword evidence="2" id="KW-1185">Reference proteome</keyword>
<dbReference type="AlphaFoldDB" id="A0A178IHB8"/>
<sequence length="79" mass="8880">MIDKKCWVSLSVRSVQSLNNFINTASHKSDGVSTVNITIVKFRRVLLPLSMVHSFGIAEQTCNRTTINDNQRATVADDW</sequence>